<dbReference type="Gene3D" id="3.40.50.2020">
    <property type="match status" value="1"/>
</dbReference>
<proteinExistence type="inferred from homology"/>
<comment type="similarity">
    <text evidence="1">Belongs to the ComF/GntX family.</text>
</comment>
<evidence type="ECO:0000313" key="5">
    <source>
        <dbReference type="Proteomes" id="UP000009134"/>
    </source>
</evidence>
<dbReference type="InterPro" id="IPR000836">
    <property type="entry name" value="PRTase_dom"/>
</dbReference>
<dbReference type="AlphaFoldDB" id="Q2G6H6"/>
<dbReference type="CDD" id="cd06223">
    <property type="entry name" value="PRTases_typeI"/>
    <property type="match status" value="1"/>
</dbReference>
<organism evidence="4 5">
    <name type="scientific">Novosphingobium aromaticivorans (strain ATCC 700278 / DSM 12444 / CCUG 56034 / CIP 105152 / NBRC 16084 / F199)</name>
    <dbReference type="NCBI Taxonomy" id="279238"/>
    <lineage>
        <taxon>Bacteria</taxon>
        <taxon>Pseudomonadati</taxon>
        <taxon>Pseudomonadota</taxon>
        <taxon>Alphaproteobacteria</taxon>
        <taxon>Sphingomonadales</taxon>
        <taxon>Sphingomonadaceae</taxon>
        <taxon>Novosphingobium</taxon>
    </lineage>
</organism>
<dbReference type="InterPro" id="IPR051910">
    <property type="entry name" value="ComF/GntX_DNA_util-trans"/>
</dbReference>
<dbReference type="STRING" id="279238.Saro_2108"/>
<dbReference type="eggNOG" id="COG1040">
    <property type="taxonomic scope" value="Bacteria"/>
</dbReference>
<name>Q2G6H6_NOVAD</name>
<dbReference type="HOGENOM" id="CLU_054549_0_0_5"/>
<dbReference type="PANTHER" id="PTHR47505">
    <property type="entry name" value="DNA UTILIZATION PROTEIN YHGH"/>
    <property type="match status" value="1"/>
</dbReference>
<feature type="domain" description="Phosphoribosyltransferase" evidence="2">
    <location>
        <begin position="203"/>
        <end position="245"/>
    </location>
</feature>
<dbReference type="KEGG" id="nar:Saro_2108"/>
<dbReference type="Pfam" id="PF00156">
    <property type="entry name" value="Pribosyltran"/>
    <property type="match status" value="1"/>
</dbReference>
<dbReference type="InterPro" id="IPR044005">
    <property type="entry name" value="DZR_2"/>
</dbReference>
<protein>
    <submittedName>
        <fullName evidence="4">Phosphoribosyltransferase</fullName>
    </submittedName>
</protein>
<evidence type="ECO:0000256" key="1">
    <source>
        <dbReference type="ARBA" id="ARBA00008007"/>
    </source>
</evidence>
<dbReference type="EMBL" id="CP000248">
    <property type="protein sequence ID" value="ABD26547.1"/>
    <property type="molecule type" value="Genomic_DNA"/>
</dbReference>
<dbReference type="PANTHER" id="PTHR47505:SF1">
    <property type="entry name" value="DNA UTILIZATION PROTEIN YHGH"/>
    <property type="match status" value="1"/>
</dbReference>
<gene>
    <name evidence="4" type="ordered locus">Saro_2108</name>
</gene>
<keyword evidence="4" id="KW-0808">Transferase</keyword>
<dbReference type="Proteomes" id="UP000009134">
    <property type="component" value="Chromosome"/>
</dbReference>
<dbReference type="RefSeq" id="WP_011445756.1">
    <property type="nucleotide sequence ID" value="NC_007794.1"/>
</dbReference>
<evidence type="ECO:0000259" key="3">
    <source>
        <dbReference type="Pfam" id="PF18912"/>
    </source>
</evidence>
<accession>Q2G6H6</accession>
<dbReference type="GO" id="GO:0016757">
    <property type="term" value="F:glycosyltransferase activity"/>
    <property type="evidence" value="ECO:0007669"/>
    <property type="project" value="UniProtKB-KW"/>
</dbReference>
<evidence type="ECO:0000259" key="2">
    <source>
        <dbReference type="Pfam" id="PF00156"/>
    </source>
</evidence>
<dbReference type="SUPFAM" id="SSF53271">
    <property type="entry name" value="PRTase-like"/>
    <property type="match status" value="1"/>
</dbReference>
<reference evidence="5" key="1">
    <citation type="submission" date="2006-01" db="EMBL/GenBank/DDBJ databases">
        <title>Complete sequence of Novosphingobium aromaticivorans DSM 12444.</title>
        <authorList>
            <consortium name="US DOE Joint Genome Institute"/>
            <person name="Copeland A."/>
            <person name="Lucas S."/>
            <person name="Lapidus A."/>
            <person name="Barry K."/>
            <person name="Detter J.C."/>
            <person name="Glavina T."/>
            <person name="Hammon N."/>
            <person name="Israni S."/>
            <person name="Pitluck S."/>
            <person name="Chain P."/>
            <person name="Malfatti S."/>
            <person name="Shin M."/>
            <person name="Vergez L."/>
            <person name="Schmutz J."/>
            <person name="Larimer F."/>
            <person name="Land M."/>
            <person name="Kyrpides N."/>
            <person name="Ivanova N."/>
            <person name="Fredrickson J."/>
            <person name="Balkwill D."/>
            <person name="Romine M.F."/>
            <person name="Richardson P."/>
        </authorList>
    </citation>
    <scope>NUCLEOTIDE SEQUENCE [LARGE SCALE GENOMIC DNA]</scope>
    <source>
        <strain evidence="5">ATCC 700278 / DSM 12444 / CCUG 56034 / CIP 105152 / NBRC 16084 / F199</strain>
    </source>
</reference>
<dbReference type="InterPro" id="IPR029057">
    <property type="entry name" value="PRTase-like"/>
</dbReference>
<dbReference type="Pfam" id="PF18912">
    <property type="entry name" value="DZR_2"/>
    <property type="match status" value="1"/>
</dbReference>
<sequence length="269" mass="28485">MSLGMSWLSALDPVLDFVFPPRCPLCGAPVAAHGGLCMACWDKLETPSGVACRSCQRPMGGSDDAHAELVCAPCMADPPRHSGIAAATLYNDASRALVLAFKHGRRIGLAPMMARMIGHRVPALEGDWLVVPVPLHRWRLMQRGFNQSALLARHLAESTGQKLLVDGLVRTRATPSLGGLNRNKRARALAGSISVHPGRADCLRQAKVLLVDDVMTSGATTNACITALRRAGVAEVRIACFARVLDEALGSSRSDASAVLPDAGGELRA</sequence>
<keyword evidence="5" id="KW-1185">Reference proteome</keyword>
<evidence type="ECO:0000313" key="4">
    <source>
        <dbReference type="EMBL" id="ABD26547.1"/>
    </source>
</evidence>
<feature type="domain" description="Double zinc ribbon" evidence="3">
    <location>
        <begin position="14"/>
        <end position="75"/>
    </location>
</feature>
<keyword evidence="4" id="KW-0328">Glycosyltransferase</keyword>